<accession>A0A165GV49</accession>
<protein>
    <submittedName>
        <fullName evidence="1">Uncharacterized protein</fullName>
    </submittedName>
</protein>
<evidence type="ECO:0000313" key="2">
    <source>
        <dbReference type="Proteomes" id="UP000077266"/>
    </source>
</evidence>
<organism evidence="1 2">
    <name type="scientific">Exidia glandulosa HHB12029</name>
    <dbReference type="NCBI Taxonomy" id="1314781"/>
    <lineage>
        <taxon>Eukaryota</taxon>
        <taxon>Fungi</taxon>
        <taxon>Dikarya</taxon>
        <taxon>Basidiomycota</taxon>
        <taxon>Agaricomycotina</taxon>
        <taxon>Agaricomycetes</taxon>
        <taxon>Auriculariales</taxon>
        <taxon>Exidiaceae</taxon>
        <taxon>Exidia</taxon>
    </lineage>
</organism>
<name>A0A165GV49_EXIGL</name>
<dbReference type="EMBL" id="KV426035">
    <property type="protein sequence ID" value="KZV91054.1"/>
    <property type="molecule type" value="Genomic_DNA"/>
</dbReference>
<keyword evidence="2" id="KW-1185">Reference proteome</keyword>
<sequence>MNNALLSFANGDCSSLCCNSVQPHNACRTPWEPEIAAFLSWLMHNGGTKSEPFTDLMQCSFCIRITTKIDWGRVCGVVEYGFFPGGGSDGNNFKLVLASSRIESGLTYLCAFKNFKCEQHRLYFMIDIFKRGA</sequence>
<dbReference type="InParanoid" id="A0A165GV49"/>
<dbReference type="AlphaFoldDB" id="A0A165GV49"/>
<dbReference type="Proteomes" id="UP000077266">
    <property type="component" value="Unassembled WGS sequence"/>
</dbReference>
<proteinExistence type="predicted"/>
<evidence type="ECO:0000313" key="1">
    <source>
        <dbReference type="EMBL" id="KZV91054.1"/>
    </source>
</evidence>
<gene>
    <name evidence="1" type="ORF">EXIGLDRAFT_770221</name>
</gene>
<reference evidence="1 2" key="1">
    <citation type="journal article" date="2016" name="Mol. Biol. Evol.">
        <title>Comparative Genomics of Early-Diverging Mushroom-Forming Fungi Provides Insights into the Origins of Lignocellulose Decay Capabilities.</title>
        <authorList>
            <person name="Nagy L.G."/>
            <person name="Riley R."/>
            <person name="Tritt A."/>
            <person name="Adam C."/>
            <person name="Daum C."/>
            <person name="Floudas D."/>
            <person name="Sun H."/>
            <person name="Yadav J.S."/>
            <person name="Pangilinan J."/>
            <person name="Larsson K.H."/>
            <person name="Matsuura K."/>
            <person name="Barry K."/>
            <person name="Labutti K."/>
            <person name="Kuo R."/>
            <person name="Ohm R.A."/>
            <person name="Bhattacharya S.S."/>
            <person name="Shirouzu T."/>
            <person name="Yoshinaga Y."/>
            <person name="Martin F.M."/>
            <person name="Grigoriev I.V."/>
            <person name="Hibbett D.S."/>
        </authorList>
    </citation>
    <scope>NUCLEOTIDE SEQUENCE [LARGE SCALE GENOMIC DNA]</scope>
    <source>
        <strain evidence="1 2">HHB12029</strain>
    </source>
</reference>